<evidence type="ECO:0000313" key="1">
    <source>
        <dbReference type="EMBL" id="CAF5222429.1"/>
    </source>
</evidence>
<comment type="caution">
    <text evidence="1">The sequence shown here is derived from an EMBL/GenBank/DDBJ whole genome shotgun (WGS) entry which is preliminary data.</text>
</comment>
<dbReference type="EMBL" id="CAJOBI010353207">
    <property type="protein sequence ID" value="CAF5222429.1"/>
    <property type="molecule type" value="Genomic_DNA"/>
</dbReference>
<feature type="non-terminal residue" evidence="1">
    <location>
        <position position="1"/>
    </location>
</feature>
<dbReference type="Proteomes" id="UP000676336">
    <property type="component" value="Unassembled WGS sequence"/>
</dbReference>
<dbReference type="AlphaFoldDB" id="A0A8S3JUQ5"/>
<accession>A0A8S3JUQ5</accession>
<protein>
    <submittedName>
        <fullName evidence="1">Uncharacterized protein</fullName>
    </submittedName>
</protein>
<sequence>TNDGEPTSPITEISALDDSMRSIEKPTKFIKENGYVHSSPRILTRLQCTTKGTKALRLLGDGSVSNDCNKNPDQSAKDFIHTKST</sequence>
<gene>
    <name evidence="1" type="ORF">SMN809_LOCUS82831</name>
</gene>
<proteinExistence type="predicted"/>
<name>A0A8S3JUQ5_9BILA</name>
<evidence type="ECO:0000313" key="2">
    <source>
        <dbReference type="Proteomes" id="UP000676336"/>
    </source>
</evidence>
<feature type="non-terminal residue" evidence="1">
    <location>
        <position position="85"/>
    </location>
</feature>
<reference evidence="1" key="1">
    <citation type="submission" date="2021-02" db="EMBL/GenBank/DDBJ databases">
        <authorList>
            <person name="Nowell W R."/>
        </authorList>
    </citation>
    <scope>NUCLEOTIDE SEQUENCE</scope>
</reference>
<organism evidence="1 2">
    <name type="scientific">Rotaria magnacalcarata</name>
    <dbReference type="NCBI Taxonomy" id="392030"/>
    <lineage>
        <taxon>Eukaryota</taxon>
        <taxon>Metazoa</taxon>
        <taxon>Spiralia</taxon>
        <taxon>Gnathifera</taxon>
        <taxon>Rotifera</taxon>
        <taxon>Eurotatoria</taxon>
        <taxon>Bdelloidea</taxon>
        <taxon>Philodinida</taxon>
        <taxon>Philodinidae</taxon>
        <taxon>Rotaria</taxon>
    </lineage>
</organism>